<gene>
    <name evidence="1" type="ORF">EAH82_14280</name>
</gene>
<accession>A0A502DTK6</accession>
<dbReference type="Proteomes" id="UP000319212">
    <property type="component" value="Unassembled WGS sequence"/>
</dbReference>
<sequence length="72" mass="7440">MLLAVLLSVVLVQIVAMVSVAQSQVQKAELREAAERAGQVANAGAAPNLYAASRSSRADARGLMQVGYAAAR</sequence>
<organism evidence="1 2">
    <name type="scientific">Variovorax guangxiensis</name>
    <dbReference type="NCBI Taxonomy" id="1775474"/>
    <lineage>
        <taxon>Bacteria</taxon>
        <taxon>Pseudomonadati</taxon>
        <taxon>Pseudomonadota</taxon>
        <taxon>Betaproteobacteria</taxon>
        <taxon>Burkholderiales</taxon>
        <taxon>Comamonadaceae</taxon>
        <taxon>Variovorax</taxon>
    </lineage>
</organism>
<evidence type="ECO:0000313" key="2">
    <source>
        <dbReference type="Proteomes" id="UP000319212"/>
    </source>
</evidence>
<dbReference type="EMBL" id="RCZI01000003">
    <property type="protein sequence ID" value="TPG27889.1"/>
    <property type="molecule type" value="Genomic_DNA"/>
</dbReference>
<dbReference type="AlphaFoldDB" id="A0A502DTK6"/>
<proteinExistence type="predicted"/>
<evidence type="ECO:0000313" key="1">
    <source>
        <dbReference type="EMBL" id="TPG27889.1"/>
    </source>
</evidence>
<reference evidence="1 2" key="1">
    <citation type="journal article" date="2019" name="Environ. Microbiol.">
        <title>Species interactions and distinct microbial communities in high Arctic permafrost affected cryosols are associated with the CH4 and CO2 gas fluxes.</title>
        <authorList>
            <person name="Altshuler I."/>
            <person name="Hamel J."/>
            <person name="Turney S."/>
            <person name="Magnuson E."/>
            <person name="Levesque R."/>
            <person name="Greer C."/>
            <person name="Whyte L.G."/>
        </authorList>
    </citation>
    <scope>NUCLEOTIDE SEQUENCE [LARGE SCALE GENOMIC DNA]</scope>
    <source>
        <strain evidence="1 2">S06.C</strain>
    </source>
</reference>
<protein>
    <submittedName>
        <fullName evidence="1">Uncharacterized protein</fullName>
    </submittedName>
</protein>
<comment type="caution">
    <text evidence="1">The sequence shown here is derived from an EMBL/GenBank/DDBJ whole genome shotgun (WGS) entry which is preliminary data.</text>
</comment>
<name>A0A502DTK6_9BURK</name>